<keyword evidence="2" id="KW-0812">Transmembrane</keyword>
<dbReference type="PANTHER" id="PTHR30576:SF10">
    <property type="entry name" value="SLL5057 PROTEIN"/>
    <property type="match status" value="1"/>
</dbReference>
<comment type="caution">
    <text evidence="4">The sequence shown here is derived from an EMBL/GenBank/DDBJ whole genome shotgun (WGS) entry which is preliminary data.</text>
</comment>
<organism evidence="4 5">
    <name type="scientific">Candidatus Woykebacteria bacterium RIFCSPHIGHO2_02_FULL_43_16b</name>
    <dbReference type="NCBI Taxonomy" id="1802601"/>
    <lineage>
        <taxon>Bacteria</taxon>
        <taxon>Candidatus Woykeibacteriota</taxon>
    </lineage>
</organism>
<dbReference type="Proteomes" id="UP000177821">
    <property type="component" value="Unassembled WGS sequence"/>
</dbReference>
<reference evidence="4 5" key="1">
    <citation type="journal article" date="2016" name="Nat. Commun.">
        <title>Thousands of microbial genomes shed light on interconnected biogeochemical processes in an aquifer system.</title>
        <authorList>
            <person name="Anantharaman K."/>
            <person name="Brown C.T."/>
            <person name="Hug L.A."/>
            <person name="Sharon I."/>
            <person name="Castelle C.J."/>
            <person name="Probst A.J."/>
            <person name="Thomas B.C."/>
            <person name="Singh A."/>
            <person name="Wilkins M.J."/>
            <person name="Karaoz U."/>
            <person name="Brodie E.L."/>
            <person name="Williams K.H."/>
            <person name="Hubbard S.S."/>
            <person name="Banfield J.F."/>
        </authorList>
    </citation>
    <scope>NUCLEOTIDE SEQUENCE [LARGE SCALE GENOMIC DNA]</scope>
</reference>
<evidence type="ECO:0000259" key="3">
    <source>
        <dbReference type="Pfam" id="PF02397"/>
    </source>
</evidence>
<name>A0A1G1WKZ8_9BACT</name>
<sequence length="213" mass="23946">MSISNMLYEFVKRVIDLIGASVGLGISAPICLVAYVLIKLDSPGPVVFSQERISKGGKTFKLYKFRSMIDDAENILYADPKLLKEYESNSYKIKNDPRLTRIGKFLRKSSIDEIPQLWNVLMGDMSLVGPRAYRPVELANQQEVYPETKKYVSTLLRVKPGVTGPWQVAGRSKINFEQRVRMDAEYASRMSLAYDFLILLKTIPAVLSAEGAG</sequence>
<evidence type="ECO:0000313" key="5">
    <source>
        <dbReference type="Proteomes" id="UP000177821"/>
    </source>
</evidence>
<evidence type="ECO:0000313" key="4">
    <source>
        <dbReference type="EMBL" id="OGY28354.1"/>
    </source>
</evidence>
<dbReference type="GO" id="GO:0016780">
    <property type="term" value="F:phosphotransferase activity, for other substituted phosphate groups"/>
    <property type="evidence" value="ECO:0007669"/>
    <property type="project" value="TreeGrafter"/>
</dbReference>
<dbReference type="AlphaFoldDB" id="A0A1G1WKZ8"/>
<protein>
    <recommendedName>
        <fullName evidence="3">Bacterial sugar transferase domain-containing protein</fullName>
    </recommendedName>
</protein>
<proteinExistence type="inferred from homology"/>
<dbReference type="PANTHER" id="PTHR30576">
    <property type="entry name" value="COLANIC BIOSYNTHESIS UDP-GLUCOSE LIPID CARRIER TRANSFERASE"/>
    <property type="match status" value="1"/>
</dbReference>
<feature type="domain" description="Bacterial sugar transferase" evidence="3">
    <location>
        <begin position="12"/>
        <end position="207"/>
    </location>
</feature>
<gene>
    <name evidence="4" type="ORF">A3J50_00750</name>
</gene>
<evidence type="ECO:0000256" key="1">
    <source>
        <dbReference type="ARBA" id="ARBA00006464"/>
    </source>
</evidence>
<dbReference type="EMBL" id="MHCX01000054">
    <property type="protein sequence ID" value="OGY28354.1"/>
    <property type="molecule type" value="Genomic_DNA"/>
</dbReference>
<dbReference type="InterPro" id="IPR003362">
    <property type="entry name" value="Bact_transf"/>
</dbReference>
<comment type="similarity">
    <text evidence="1">Belongs to the bacterial sugar transferase family.</text>
</comment>
<keyword evidence="2" id="KW-1133">Transmembrane helix</keyword>
<accession>A0A1G1WKZ8</accession>
<feature type="transmembrane region" description="Helical" evidence="2">
    <location>
        <begin position="14"/>
        <end position="38"/>
    </location>
</feature>
<keyword evidence="2" id="KW-0472">Membrane</keyword>
<evidence type="ECO:0000256" key="2">
    <source>
        <dbReference type="SAM" id="Phobius"/>
    </source>
</evidence>
<dbReference type="Pfam" id="PF02397">
    <property type="entry name" value="Bac_transf"/>
    <property type="match status" value="1"/>
</dbReference>